<proteinExistence type="predicted"/>
<comment type="caution">
    <text evidence="1">The sequence shown here is derived from an EMBL/GenBank/DDBJ whole genome shotgun (WGS) entry which is preliminary data.</text>
</comment>
<evidence type="ECO:0000313" key="1">
    <source>
        <dbReference type="EMBL" id="KKZ97507.1"/>
    </source>
</evidence>
<dbReference type="Proteomes" id="UP000035350">
    <property type="component" value="Unassembled WGS sequence"/>
</dbReference>
<dbReference type="EMBL" id="LCYN01000009">
    <property type="protein sequence ID" value="KKZ97507.1"/>
    <property type="molecule type" value="Genomic_DNA"/>
</dbReference>
<reference evidence="1 2" key="1">
    <citation type="journal article" date="2015" name="Genome Announc.">
        <title>Next-Generation Whole-Genome Sequencing of Eight Strains of Bacillus cereus, Isolated from Food.</title>
        <authorList>
            <person name="Krawczyk A.O."/>
            <person name="de Jong A."/>
            <person name="Eijlander R.T."/>
            <person name="Berendsen E.M."/>
            <person name="Holsappel S."/>
            <person name="Wells-Bennik M.H."/>
            <person name="Kuipers O.P."/>
        </authorList>
    </citation>
    <scope>NUCLEOTIDE SEQUENCE [LARGE SCALE GENOMIC DNA]</scope>
    <source>
        <strain evidence="1 2">B4147</strain>
    </source>
</reference>
<reference evidence="2" key="2">
    <citation type="submission" date="2015-04" db="EMBL/GenBank/DDBJ databases">
        <title>Draft Genome Sequences of Eight Spore-Forming Food Isolates of Bacillus cereus Genome sequencing.</title>
        <authorList>
            <person name="Krawcyk A.O."/>
            <person name="de Jong A."/>
            <person name="Eijlander R.T."/>
            <person name="Berendsen E.M."/>
            <person name="Holsappel S."/>
            <person name="Wells-Bennik M."/>
            <person name="Kuipers O.P."/>
        </authorList>
    </citation>
    <scope>NUCLEOTIDE SEQUENCE [LARGE SCALE GENOMIC DNA]</scope>
    <source>
        <strain evidence="2">B4147</strain>
    </source>
</reference>
<organism evidence="1 2">
    <name type="scientific">Bacillus wiedmannii</name>
    <dbReference type="NCBI Taxonomy" id="1890302"/>
    <lineage>
        <taxon>Bacteria</taxon>
        <taxon>Bacillati</taxon>
        <taxon>Bacillota</taxon>
        <taxon>Bacilli</taxon>
        <taxon>Bacillales</taxon>
        <taxon>Bacillaceae</taxon>
        <taxon>Bacillus</taxon>
        <taxon>Bacillus cereus group</taxon>
    </lineage>
</organism>
<name>A0A0G8CCK1_9BACI</name>
<protein>
    <submittedName>
        <fullName evidence="1">Uncharacterized protein</fullName>
    </submittedName>
</protein>
<sequence length="41" mass="4574">MGFLHMKHLFYTEVELEELNSATSWAQSVAMGGVGIYVILT</sequence>
<dbReference type="AlphaFoldDB" id="A0A0G8CCK1"/>
<accession>A0A0G8CCK1</accession>
<gene>
    <name evidence="1" type="ORF">B4147_3034</name>
</gene>
<dbReference type="PATRIC" id="fig|1396.433.peg.536"/>
<evidence type="ECO:0000313" key="2">
    <source>
        <dbReference type="Proteomes" id="UP000035350"/>
    </source>
</evidence>